<dbReference type="GO" id="GO:0006004">
    <property type="term" value="P:fucose metabolic process"/>
    <property type="evidence" value="ECO:0007669"/>
    <property type="project" value="UniProtKB-KW"/>
</dbReference>
<keyword evidence="5" id="KW-0808">Transferase</keyword>
<evidence type="ECO:0000256" key="6">
    <source>
        <dbReference type="ARBA" id="ARBA00022692"/>
    </source>
</evidence>
<comment type="pathway">
    <text evidence="2">Glycan metabolism.</text>
</comment>
<organism evidence="16 17">
    <name type="scientific">Ilex paraguariensis</name>
    <name type="common">yerba mate</name>
    <dbReference type="NCBI Taxonomy" id="185542"/>
    <lineage>
        <taxon>Eukaryota</taxon>
        <taxon>Viridiplantae</taxon>
        <taxon>Streptophyta</taxon>
        <taxon>Embryophyta</taxon>
        <taxon>Tracheophyta</taxon>
        <taxon>Spermatophyta</taxon>
        <taxon>Magnoliopsida</taxon>
        <taxon>eudicotyledons</taxon>
        <taxon>Gunneridae</taxon>
        <taxon>Pentapetalae</taxon>
        <taxon>asterids</taxon>
        <taxon>campanulids</taxon>
        <taxon>Aquifoliales</taxon>
        <taxon>Aquifoliaceae</taxon>
        <taxon>Ilex</taxon>
    </lineage>
</organism>
<keyword evidence="10" id="KW-0325">Glycoprotein</keyword>
<feature type="compositionally biased region" description="Polar residues" evidence="14">
    <location>
        <begin position="1"/>
        <end position="16"/>
    </location>
</feature>
<evidence type="ECO:0000256" key="7">
    <source>
        <dbReference type="ARBA" id="ARBA00022968"/>
    </source>
</evidence>
<evidence type="ECO:0000256" key="9">
    <source>
        <dbReference type="ARBA" id="ARBA00023136"/>
    </source>
</evidence>
<keyword evidence="12" id="KW-0119">Carbohydrate metabolism</keyword>
<evidence type="ECO:0000256" key="4">
    <source>
        <dbReference type="ARBA" id="ARBA00022676"/>
    </source>
</evidence>
<evidence type="ECO:0000256" key="3">
    <source>
        <dbReference type="ARBA" id="ARBA00007737"/>
    </source>
</evidence>
<comment type="similarity">
    <text evidence="3">Belongs to the glycosyltransferase GT106 family.</text>
</comment>
<keyword evidence="8 15" id="KW-1133">Transmembrane helix</keyword>
<evidence type="ECO:0000313" key="17">
    <source>
        <dbReference type="Proteomes" id="UP001642360"/>
    </source>
</evidence>
<name>A0ABC8RBI2_9AQUA</name>
<dbReference type="EMBL" id="CAUOFW020001193">
    <property type="protein sequence ID" value="CAK9142118.1"/>
    <property type="molecule type" value="Genomic_DNA"/>
</dbReference>
<evidence type="ECO:0000256" key="1">
    <source>
        <dbReference type="ARBA" id="ARBA00004606"/>
    </source>
</evidence>
<evidence type="ECO:0000256" key="5">
    <source>
        <dbReference type="ARBA" id="ARBA00022679"/>
    </source>
</evidence>
<feature type="region of interest" description="Disordered" evidence="14">
    <location>
        <begin position="1"/>
        <end position="24"/>
    </location>
</feature>
<dbReference type="GO" id="GO:0016020">
    <property type="term" value="C:membrane"/>
    <property type="evidence" value="ECO:0007669"/>
    <property type="project" value="UniProtKB-SubCell"/>
</dbReference>
<gene>
    <name evidence="16" type="ORF">ILEXP_LOCUS9767</name>
</gene>
<keyword evidence="9 15" id="KW-0472">Membrane</keyword>
<evidence type="ECO:0000313" key="16">
    <source>
        <dbReference type="EMBL" id="CAK9142118.1"/>
    </source>
</evidence>
<dbReference type="Pfam" id="PF10250">
    <property type="entry name" value="O-FucT"/>
    <property type="match status" value="1"/>
</dbReference>
<keyword evidence="7" id="KW-0735">Signal-anchor</keyword>
<keyword evidence="4" id="KW-0328">Glycosyltransferase</keyword>
<comment type="subcellular location">
    <subcellularLocation>
        <location evidence="1">Membrane</location>
        <topology evidence="1">Single-pass type II membrane protein</topology>
    </subcellularLocation>
</comment>
<keyword evidence="17" id="KW-1185">Reference proteome</keyword>
<feature type="transmembrane region" description="Helical" evidence="15">
    <location>
        <begin position="93"/>
        <end position="119"/>
    </location>
</feature>
<accession>A0ABC8RBI2</accession>
<keyword evidence="11" id="KW-0294">Fucose metabolism</keyword>
<dbReference type="InterPro" id="IPR019378">
    <property type="entry name" value="GDP-Fuc_O-FucTrfase"/>
</dbReference>
<evidence type="ECO:0000256" key="8">
    <source>
        <dbReference type="ARBA" id="ARBA00022989"/>
    </source>
</evidence>
<dbReference type="Proteomes" id="UP001642360">
    <property type="component" value="Unassembled WGS sequence"/>
</dbReference>
<evidence type="ECO:0000256" key="15">
    <source>
        <dbReference type="SAM" id="Phobius"/>
    </source>
</evidence>
<evidence type="ECO:0000256" key="11">
    <source>
        <dbReference type="ARBA" id="ARBA00023253"/>
    </source>
</evidence>
<sequence>MFTSGDKSSSGSPLLPTTTTTTTRRRALDSVELAEEDGIVSNNINSGHNHHYTPQQQQNHHRSLVGNWCSVSRRKLNITLKFLRPAGKNLSRWILGAFMLLVVSTMFVKFMLMSSFLAVNAKTSSHILIRPVVTDPSEMSHNILMEHEQTPEIWRRPRSDNYYKCIDRSSAEMRNGSATNGHILVHANGGLNQMKTGVSIYAKKSFIMKLWAGCQISDMVAIAKIMNATLVLPSLDHKSFWTDSSDFKDIFDWRHFMEALKDDIQVAESLPPHLAAVKPLAKAPVSWSKAC</sequence>
<evidence type="ECO:0000256" key="13">
    <source>
        <dbReference type="ARBA" id="ARBA00030350"/>
    </source>
</evidence>
<dbReference type="PANTHER" id="PTHR31741">
    <property type="entry name" value="OS02G0726500 PROTEIN-RELATED"/>
    <property type="match status" value="1"/>
</dbReference>
<dbReference type="PANTHER" id="PTHR31741:SF62">
    <property type="entry name" value="O-FUCOSYLTRANSFERASE FAMILY PROTEIN"/>
    <property type="match status" value="1"/>
</dbReference>
<evidence type="ECO:0000256" key="14">
    <source>
        <dbReference type="SAM" id="MobiDB-lite"/>
    </source>
</evidence>
<keyword evidence="6 15" id="KW-0812">Transmembrane</keyword>
<evidence type="ECO:0000256" key="12">
    <source>
        <dbReference type="ARBA" id="ARBA00023277"/>
    </source>
</evidence>
<comment type="caution">
    <text evidence="16">The sequence shown here is derived from an EMBL/GenBank/DDBJ whole genome shotgun (WGS) entry which is preliminary data.</text>
</comment>
<protein>
    <recommendedName>
        <fullName evidence="13">O-fucosyltransferase family protein</fullName>
    </recommendedName>
</protein>
<dbReference type="GO" id="GO:0016757">
    <property type="term" value="F:glycosyltransferase activity"/>
    <property type="evidence" value="ECO:0007669"/>
    <property type="project" value="UniProtKB-KW"/>
</dbReference>
<evidence type="ECO:0000256" key="2">
    <source>
        <dbReference type="ARBA" id="ARBA00004881"/>
    </source>
</evidence>
<evidence type="ECO:0000256" key="10">
    <source>
        <dbReference type="ARBA" id="ARBA00023180"/>
    </source>
</evidence>
<reference evidence="16 17" key="1">
    <citation type="submission" date="2024-02" db="EMBL/GenBank/DDBJ databases">
        <authorList>
            <person name="Vignale AGUSTIN F."/>
            <person name="Sosa J E."/>
            <person name="Modenutti C."/>
        </authorList>
    </citation>
    <scope>NUCLEOTIDE SEQUENCE [LARGE SCALE GENOMIC DNA]</scope>
</reference>
<proteinExistence type="inferred from homology"/>
<dbReference type="AlphaFoldDB" id="A0ABC8RBI2"/>